<comment type="caution">
    <text evidence="1">The sequence shown here is derived from an EMBL/GenBank/DDBJ whole genome shotgun (WGS) entry which is preliminary data.</text>
</comment>
<gene>
    <name evidence="1" type="ORF">HZH66_015484</name>
</gene>
<accession>A0A834IYP7</accession>
<keyword evidence="2" id="KW-1185">Reference proteome</keyword>
<proteinExistence type="predicted"/>
<organism evidence="1 2">
    <name type="scientific">Vespula vulgaris</name>
    <name type="common">Yellow jacket</name>
    <name type="synonym">Wasp</name>
    <dbReference type="NCBI Taxonomy" id="7454"/>
    <lineage>
        <taxon>Eukaryota</taxon>
        <taxon>Metazoa</taxon>
        <taxon>Ecdysozoa</taxon>
        <taxon>Arthropoda</taxon>
        <taxon>Hexapoda</taxon>
        <taxon>Insecta</taxon>
        <taxon>Pterygota</taxon>
        <taxon>Neoptera</taxon>
        <taxon>Endopterygota</taxon>
        <taxon>Hymenoptera</taxon>
        <taxon>Apocrita</taxon>
        <taxon>Aculeata</taxon>
        <taxon>Vespoidea</taxon>
        <taxon>Vespidae</taxon>
        <taxon>Vespinae</taxon>
        <taxon>Vespula</taxon>
    </lineage>
</organism>
<sequence length="161" mass="18066">MSTIAHDGSLSLGANIFLSRLKKNNTDTRILTLSGTVPRMVPAKDLDIATHMAPGTTYDIAVLTSTISLRRTSGKIDPYSTDGRFHVVDNNHQRCYLHIYSTASTRKRAFVSIYCFRRNGLFSNDKTRIYGNCSIGSHSFNQMSCNRSKNTANRRLLQRTT</sequence>
<name>A0A834IYP7_VESVU</name>
<protein>
    <submittedName>
        <fullName evidence="1">Uncharacterized protein</fullName>
    </submittedName>
</protein>
<dbReference type="AlphaFoldDB" id="A0A834IYP7"/>
<evidence type="ECO:0000313" key="2">
    <source>
        <dbReference type="Proteomes" id="UP000614350"/>
    </source>
</evidence>
<dbReference type="Proteomes" id="UP000614350">
    <property type="component" value="Unassembled WGS sequence"/>
</dbReference>
<reference evidence="1" key="1">
    <citation type="journal article" date="2020" name="G3 (Bethesda)">
        <title>High-Quality Assemblies for Three Invasive Social Wasps from the &lt;i&gt;Vespula&lt;/i&gt; Genus.</title>
        <authorList>
            <person name="Harrop T.W.R."/>
            <person name="Guhlin J."/>
            <person name="McLaughlin G.M."/>
            <person name="Permina E."/>
            <person name="Stockwell P."/>
            <person name="Gilligan J."/>
            <person name="Le Lec M.F."/>
            <person name="Gruber M.A.M."/>
            <person name="Quinn O."/>
            <person name="Lovegrove M."/>
            <person name="Duncan E.J."/>
            <person name="Remnant E.J."/>
            <person name="Van Eeckhoven J."/>
            <person name="Graham B."/>
            <person name="Knapp R.A."/>
            <person name="Langford K.W."/>
            <person name="Kronenberg Z."/>
            <person name="Press M.O."/>
            <person name="Eacker S.M."/>
            <person name="Wilson-Rankin E.E."/>
            <person name="Purcell J."/>
            <person name="Lester P.J."/>
            <person name="Dearden P.K."/>
        </authorList>
    </citation>
    <scope>NUCLEOTIDE SEQUENCE</scope>
    <source>
        <strain evidence="1">Marl-1</strain>
    </source>
</reference>
<dbReference type="EMBL" id="JACSEA010000025">
    <property type="protein sequence ID" value="KAF7378697.1"/>
    <property type="molecule type" value="Genomic_DNA"/>
</dbReference>
<evidence type="ECO:0000313" key="1">
    <source>
        <dbReference type="EMBL" id="KAF7378697.1"/>
    </source>
</evidence>